<dbReference type="SMR" id="A2E2B9"/>
<dbReference type="AlphaFoldDB" id="A2E2B9"/>
<dbReference type="InterPro" id="IPR029347">
    <property type="entry name" value="Raptor_N"/>
</dbReference>
<evidence type="ECO:0000259" key="3">
    <source>
        <dbReference type="SMART" id="SM01302"/>
    </source>
</evidence>
<dbReference type="SUPFAM" id="SSF50978">
    <property type="entry name" value="WD40 repeat-like"/>
    <property type="match status" value="1"/>
</dbReference>
<dbReference type="InterPro" id="IPR036322">
    <property type="entry name" value="WD40_repeat_dom_sf"/>
</dbReference>
<dbReference type="STRING" id="5722.A2E2B9"/>
<keyword evidence="2" id="KW-0677">Repeat</keyword>
<dbReference type="GO" id="GO:0071230">
    <property type="term" value="P:cellular response to amino acid stimulus"/>
    <property type="evidence" value="ECO:0000318"/>
    <property type="project" value="GO_Central"/>
</dbReference>
<dbReference type="Gene3D" id="2.130.10.10">
    <property type="entry name" value="YVTN repeat-like/Quinoprotein amine dehydrogenase"/>
    <property type="match status" value="1"/>
</dbReference>
<dbReference type="InterPro" id="IPR011989">
    <property type="entry name" value="ARM-like"/>
</dbReference>
<dbReference type="GO" id="GO:0010506">
    <property type="term" value="P:regulation of autophagy"/>
    <property type="evidence" value="ECO:0000318"/>
    <property type="project" value="GO_Central"/>
</dbReference>
<evidence type="ECO:0000313" key="5">
    <source>
        <dbReference type="Proteomes" id="UP000001542"/>
    </source>
</evidence>
<dbReference type="GO" id="GO:0009267">
    <property type="term" value="P:cellular response to starvation"/>
    <property type="evidence" value="ECO:0000318"/>
    <property type="project" value="GO_Central"/>
</dbReference>
<dbReference type="GO" id="GO:0031929">
    <property type="term" value="P:TOR signaling"/>
    <property type="evidence" value="ECO:0000318"/>
    <property type="project" value="GO_Central"/>
</dbReference>
<dbReference type="GO" id="GO:0030674">
    <property type="term" value="F:protein-macromolecule adaptor activity"/>
    <property type="evidence" value="ECO:0000318"/>
    <property type="project" value="GO_Central"/>
</dbReference>
<dbReference type="InterPro" id="IPR016024">
    <property type="entry name" value="ARM-type_fold"/>
</dbReference>
<dbReference type="eggNOG" id="KOG1517">
    <property type="taxonomic scope" value="Eukaryota"/>
</dbReference>
<dbReference type="SUPFAM" id="SSF48371">
    <property type="entry name" value="ARM repeat"/>
    <property type="match status" value="1"/>
</dbReference>
<keyword evidence="1" id="KW-0853">WD repeat</keyword>
<dbReference type="PANTHER" id="PTHR12848">
    <property type="entry name" value="REGULATORY-ASSOCIATED PROTEIN OF MTOR"/>
    <property type="match status" value="1"/>
</dbReference>
<dbReference type="KEGG" id="tva:4771193"/>
<dbReference type="RefSeq" id="XP_001325442.1">
    <property type="nucleotide sequence ID" value="XM_001325407.1"/>
</dbReference>
<accession>A2E2B9</accession>
<dbReference type="Proteomes" id="UP000001542">
    <property type="component" value="Unassembled WGS sequence"/>
</dbReference>
<dbReference type="SMART" id="SM01302">
    <property type="entry name" value="Raptor_N"/>
    <property type="match status" value="1"/>
</dbReference>
<dbReference type="InterPro" id="IPR004083">
    <property type="entry name" value="Raptor"/>
</dbReference>
<dbReference type="VEuPathDB" id="TrichDB:TVAGG3_0964550"/>
<evidence type="ECO:0000313" key="4">
    <source>
        <dbReference type="EMBL" id="EAY13219.1"/>
    </source>
</evidence>
<dbReference type="VEuPathDB" id="TrichDB:TVAG_097890"/>
<keyword evidence="5" id="KW-1185">Reference proteome</keyword>
<dbReference type="InParanoid" id="A2E2B9"/>
<protein>
    <recommendedName>
        <fullName evidence="3">Raptor N-terminal CASPase-like domain-containing protein</fullName>
    </recommendedName>
</protein>
<dbReference type="GO" id="GO:0030307">
    <property type="term" value="P:positive regulation of cell growth"/>
    <property type="evidence" value="ECO:0000318"/>
    <property type="project" value="GO_Central"/>
</dbReference>
<feature type="domain" description="Raptor N-terminal CASPase-like" evidence="3">
    <location>
        <begin position="49"/>
        <end position="201"/>
    </location>
</feature>
<gene>
    <name evidence="4" type="ORF">TVAG_097890</name>
</gene>
<dbReference type="GO" id="GO:0031931">
    <property type="term" value="C:TORC1 complex"/>
    <property type="evidence" value="ECO:0000318"/>
    <property type="project" value="GO_Central"/>
</dbReference>
<dbReference type="Gene3D" id="1.25.10.10">
    <property type="entry name" value="Leucine-rich Repeat Variant"/>
    <property type="match status" value="1"/>
</dbReference>
<evidence type="ECO:0000256" key="2">
    <source>
        <dbReference type="ARBA" id="ARBA00022737"/>
    </source>
</evidence>
<sequence length="1068" mass="121336">MSDFAFRTKKDKKLKESDLLALNPYSLWRHSLHSVINVRPEIFDTNATRTDISVGIVAVSLYHLERNMRWSGLELSSRHYCWTDMKNRDPASISDIVSYQICHNLVQFAQESVLRLSDPSPTRILTQLKELSHIPHNKRCLFIYNGHGAPEPISASGIMLSPDESLGGDQITARQLITSMPLPSCFIFDADFSGLLFDDFSDPTIQSDRFGFFSCGPKENLPHRIGLPSDLFTSCLLTPAFVAMLWGSRQFYAFTSGGLHEFPLSYFSDENGVRPHLHSFAYEIERLLTTLVHAMAYSMIPADMLYNCFFRDAKVGKLFVNFCLARRIGAEIGFKPMCYPAIPDFSQHILWEYFDLYLDRVLLRLTQMDSNISVPQATISGDFSSFLADALTAIEHILDIRVFETIPNEISLLPLILSDPSLAKAGIKAVTRFIDIGEETIRNVICSGMMPIMISMPYNMDNDLLLPVAYCLAKMQSYALTTDSIIRNFTKSTLQIRNPLFETYKTIKDERYLLIALVLMTVGMHMEYGDNANDIEPEIFKILVDAISSSSMVVAYWAILYLSEFLQLVPEPRNIMEEFRILEKIQNLQKSDNPEIRAVCIAIQISGIDFESEIPEYVESVFERLSNDAMNDPSIIVRTEILILLQRFLESENCFTEEYSKSLQLCNKYLKILINDPHQEICDLATALLSTVNSKIQAPTGFSTSLLIGSIHSFLASQFSKFENYTMPPFCLQSTRIAKREREDIISAPLIDKASSEYNFIEVDHYKHHKQIVTKPFFLSNKVICGDIEGNILVRNTTSHEIEFEFPWQYFFSRAISPKNLKDFLPMSESSVMLTTSRGDVSFVNNITLPIPKVIDSFSILQNESQKNQKDLFCSYKFSHYEMNLFCSCSKGILRRWDISSCNFLNDLNVCDSCINNICLNRNSSKSVLIASDDFRVIDLRQNNSSSIVINTPSKVTCIHQSLHSAEEFFVVLGNGNVMDFDIRFPQTMKQMNIENAVGIESLAWAPLVIAHTKGIEALDLRKRSFNILNAAFPNVKIDRVDYVKACKKMNVIEAIFNGAVMSTIQIN</sequence>
<dbReference type="Pfam" id="PF14538">
    <property type="entry name" value="Raptor_N"/>
    <property type="match status" value="1"/>
</dbReference>
<reference evidence="4" key="1">
    <citation type="submission" date="2006-10" db="EMBL/GenBank/DDBJ databases">
        <authorList>
            <person name="Amadeo P."/>
            <person name="Zhao Q."/>
            <person name="Wortman J."/>
            <person name="Fraser-Liggett C."/>
            <person name="Carlton J."/>
        </authorList>
    </citation>
    <scope>NUCLEOTIDE SEQUENCE</scope>
    <source>
        <strain evidence="4">G3</strain>
    </source>
</reference>
<dbReference type="OrthoDB" id="10262360at2759"/>
<proteinExistence type="predicted"/>
<dbReference type="InterPro" id="IPR015943">
    <property type="entry name" value="WD40/YVTN_repeat-like_dom_sf"/>
</dbReference>
<reference evidence="4" key="2">
    <citation type="journal article" date="2007" name="Science">
        <title>Draft genome sequence of the sexually transmitted pathogen Trichomonas vaginalis.</title>
        <authorList>
            <person name="Carlton J.M."/>
            <person name="Hirt R.P."/>
            <person name="Silva J.C."/>
            <person name="Delcher A.L."/>
            <person name="Schatz M."/>
            <person name="Zhao Q."/>
            <person name="Wortman J.R."/>
            <person name="Bidwell S.L."/>
            <person name="Alsmark U.C.M."/>
            <person name="Besteiro S."/>
            <person name="Sicheritz-Ponten T."/>
            <person name="Noel C.J."/>
            <person name="Dacks J.B."/>
            <person name="Foster P.G."/>
            <person name="Simillion C."/>
            <person name="Van de Peer Y."/>
            <person name="Miranda-Saavedra D."/>
            <person name="Barton G.J."/>
            <person name="Westrop G.D."/>
            <person name="Mueller S."/>
            <person name="Dessi D."/>
            <person name="Fiori P.L."/>
            <person name="Ren Q."/>
            <person name="Paulsen I."/>
            <person name="Zhang H."/>
            <person name="Bastida-Corcuera F.D."/>
            <person name="Simoes-Barbosa A."/>
            <person name="Brown M.T."/>
            <person name="Hayes R.D."/>
            <person name="Mukherjee M."/>
            <person name="Okumura C.Y."/>
            <person name="Schneider R."/>
            <person name="Smith A.J."/>
            <person name="Vanacova S."/>
            <person name="Villalvazo M."/>
            <person name="Haas B.J."/>
            <person name="Pertea M."/>
            <person name="Feldblyum T.V."/>
            <person name="Utterback T.R."/>
            <person name="Shu C.L."/>
            <person name="Osoegawa K."/>
            <person name="de Jong P.J."/>
            <person name="Hrdy I."/>
            <person name="Horvathova L."/>
            <person name="Zubacova Z."/>
            <person name="Dolezal P."/>
            <person name="Malik S.B."/>
            <person name="Logsdon J.M. Jr."/>
            <person name="Henze K."/>
            <person name="Gupta A."/>
            <person name="Wang C.C."/>
            <person name="Dunne R.L."/>
            <person name="Upcroft J.A."/>
            <person name="Upcroft P."/>
            <person name="White O."/>
            <person name="Salzberg S.L."/>
            <person name="Tang P."/>
            <person name="Chiu C.-H."/>
            <person name="Lee Y.-S."/>
            <person name="Embley T.M."/>
            <person name="Coombs G.H."/>
            <person name="Mottram J.C."/>
            <person name="Tachezy J."/>
            <person name="Fraser-Liggett C.M."/>
            <person name="Johnson P.J."/>
        </authorList>
    </citation>
    <scope>NUCLEOTIDE SEQUENCE [LARGE SCALE GENOMIC DNA]</scope>
    <source>
        <strain evidence="4">G3</strain>
    </source>
</reference>
<name>A2E2B9_TRIV3</name>
<dbReference type="PANTHER" id="PTHR12848:SF16">
    <property type="entry name" value="REGULATORY-ASSOCIATED PROTEIN OF MTOR"/>
    <property type="match status" value="1"/>
</dbReference>
<dbReference type="GO" id="GO:0005737">
    <property type="term" value="C:cytoplasm"/>
    <property type="evidence" value="ECO:0000318"/>
    <property type="project" value="GO_Central"/>
</dbReference>
<dbReference type="EMBL" id="DS113289">
    <property type="protein sequence ID" value="EAY13219.1"/>
    <property type="molecule type" value="Genomic_DNA"/>
</dbReference>
<organism evidence="4 5">
    <name type="scientific">Trichomonas vaginalis (strain ATCC PRA-98 / G3)</name>
    <dbReference type="NCBI Taxonomy" id="412133"/>
    <lineage>
        <taxon>Eukaryota</taxon>
        <taxon>Metamonada</taxon>
        <taxon>Parabasalia</taxon>
        <taxon>Trichomonadida</taxon>
        <taxon>Trichomonadidae</taxon>
        <taxon>Trichomonas</taxon>
    </lineage>
</organism>
<dbReference type="PRINTS" id="PR01547">
    <property type="entry name" value="YEAST176DUF"/>
</dbReference>
<evidence type="ECO:0000256" key="1">
    <source>
        <dbReference type="ARBA" id="ARBA00022574"/>
    </source>
</evidence>